<organism evidence="1 2">
    <name type="scientific">Cellulomonas cellasea DSM 20118</name>
    <dbReference type="NCBI Taxonomy" id="1408250"/>
    <lineage>
        <taxon>Bacteria</taxon>
        <taxon>Bacillati</taxon>
        <taxon>Actinomycetota</taxon>
        <taxon>Actinomycetes</taxon>
        <taxon>Micrococcales</taxon>
        <taxon>Cellulomonadaceae</taxon>
        <taxon>Cellulomonas</taxon>
    </lineage>
</organism>
<sequence length="102" mass="11068">MSTNQLDRNDYDINASQSAQANFERAASALEAALARRDADVKAAMAVYQADGVSDRYAAMEQQWNAAGTEVRGIISAIRNSLSDNDEIARRGLQQAASYIPD</sequence>
<gene>
    <name evidence="1" type="ORF">Q760_03490</name>
</gene>
<dbReference type="OrthoDB" id="4965508at2"/>
<evidence type="ECO:0000313" key="1">
    <source>
        <dbReference type="EMBL" id="KGM01168.1"/>
    </source>
</evidence>
<dbReference type="Proteomes" id="UP000029833">
    <property type="component" value="Unassembled WGS sequence"/>
</dbReference>
<protein>
    <recommendedName>
        <fullName evidence="3">Pore-forming ESAT-6 family protein</fullName>
    </recommendedName>
</protein>
<comment type="caution">
    <text evidence="1">The sequence shown here is derived from an EMBL/GenBank/DDBJ whole genome shotgun (WGS) entry which is preliminary data.</text>
</comment>
<reference evidence="1 2" key="1">
    <citation type="submission" date="2013-10" db="EMBL/GenBank/DDBJ databases">
        <authorList>
            <person name="Wang G."/>
            <person name="Zhuang W."/>
        </authorList>
    </citation>
    <scope>NUCLEOTIDE SEQUENCE [LARGE SCALE GENOMIC DNA]</scope>
    <source>
        <strain evidence="1 2">DSM 20118</strain>
    </source>
</reference>
<name>A0A0A0B4Q7_9CELL</name>
<proteinExistence type="predicted"/>
<accession>A0A0A0B4Q7</accession>
<dbReference type="Gene3D" id="1.10.287.1060">
    <property type="entry name" value="ESAT-6-like"/>
    <property type="match status" value="1"/>
</dbReference>
<dbReference type="AlphaFoldDB" id="A0A0A0B4Q7"/>
<dbReference type="RefSeq" id="WP_034633395.1">
    <property type="nucleotide sequence ID" value="NZ_AXNT01000128.1"/>
</dbReference>
<dbReference type="STRING" id="1408250.Q760_03490"/>
<dbReference type="EMBL" id="AXNT01000128">
    <property type="protein sequence ID" value="KGM01168.1"/>
    <property type="molecule type" value="Genomic_DNA"/>
</dbReference>
<keyword evidence="2" id="KW-1185">Reference proteome</keyword>
<evidence type="ECO:0000313" key="2">
    <source>
        <dbReference type="Proteomes" id="UP000029833"/>
    </source>
</evidence>
<evidence type="ECO:0008006" key="3">
    <source>
        <dbReference type="Google" id="ProtNLM"/>
    </source>
</evidence>